<keyword evidence="11" id="KW-0809">Transit peptide</keyword>
<keyword evidence="14" id="KW-0472">Membrane</keyword>
<dbReference type="InterPro" id="IPR029069">
    <property type="entry name" value="HotDog_dom_sf"/>
</dbReference>
<evidence type="ECO:0000256" key="5">
    <source>
        <dbReference type="ARBA" id="ARBA00022475"/>
    </source>
</evidence>
<feature type="region of interest" description="Disordered" evidence="27">
    <location>
        <begin position="210"/>
        <end position="233"/>
    </location>
</feature>
<evidence type="ECO:0000256" key="20">
    <source>
        <dbReference type="ARBA" id="ARBA00040123"/>
    </source>
</evidence>
<protein>
    <recommendedName>
        <fullName evidence="20">Acyl-coenzyme A thioesterase THEM4</fullName>
        <ecNumber evidence="19">3.1.2.2</ecNumber>
    </recommendedName>
    <alternativeName>
        <fullName evidence="21">Thioesterase superfamily member 4</fullName>
    </alternativeName>
</protein>
<accession>A0A6J6DPD2</accession>
<evidence type="ECO:0000256" key="26">
    <source>
        <dbReference type="ARBA" id="ARBA00048180"/>
    </source>
</evidence>
<comment type="subcellular location">
    <subcellularLocation>
        <location evidence="3">Cell projection</location>
        <location evidence="3">Ruffle membrane</location>
    </subcellularLocation>
    <subcellularLocation>
        <location evidence="1">Cytoplasm</location>
    </subcellularLocation>
    <subcellularLocation>
        <location evidence="4">Mitochondrion inner membrane</location>
        <topology evidence="4">Peripheral membrane protein</topology>
    </subcellularLocation>
    <subcellularLocation>
        <location evidence="2">Mitochondrion intermembrane space</location>
    </subcellularLocation>
</comment>
<evidence type="ECO:0000256" key="13">
    <source>
        <dbReference type="ARBA" id="ARBA00023128"/>
    </source>
</evidence>
<feature type="compositionally biased region" description="Basic and acidic residues" evidence="27">
    <location>
        <begin position="210"/>
        <end position="222"/>
    </location>
</feature>
<dbReference type="EC" id="3.1.2.2" evidence="19"/>
<comment type="catalytic activity">
    <reaction evidence="24">
        <text>decanoyl-CoA + H2O = decanoate + CoA + H(+)</text>
        <dbReference type="Rhea" id="RHEA:40059"/>
        <dbReference type="ChEBI" id="CHEBI:15377"/>
        <dbReference type="ChEBI" id="CHEBI:15378"/>
        <dbReference type="ChEBI" id="CHEBI:27689"/>
        <dbReference type="ChEBI" id="CHEBI:57287"/>
        <dbReference type="ChEBI" id="CHEBI:61430"/>
    </reaction>
    <physiologicalReaction direction="left-to-right" evidence="24">
        <dbReference type="Rhea" id="RHEA:40060"/>
    </physiologicalReaction>
</comment>
<comment type="catalytic activity">
    <reaction evidence="17">
        <text>(9Z)-octadecenoyl-CoA + H2O = (9Z)-octadecenoate + CoA + H(+)</text>
        <dbReference type="Rhea" id="RHEA:40139"/>
        <dbReference type="ChEBI" id="CHEBI:15377"/>
        <dbReference type="ChEBI" id="CHEBI:15378"/>
        <dbReference type="ChEBI" id="CHEBI:30823"/>
        <dbReference type="ChEBI" id="CHEBI:57287"/>
        <dbReference type="ChEBI" id="CHEBI:57387"/>
    </reaction>
    <physiologicalReaction direction="left-to-right" evidence="17">
        <dbReference type="Rhea" id="RHEA:40140"/>
    </physiologicalReaction>
</comment>
<evidence type="ECO:0000256" key="12">
    <source>
        <dbReference type="ARBA" id="ARBA00023098"/>
    </source>
</evidence>
<feature type="domain" description="Thioesterase" evidence="28">
    <location>
        <begin position="118"/>
        <end position="188"/>
    </location>
</feature>
<keyword evidence="5" id="KW-1003">Cell membrane</keyword>
<evidence type="ECO:0000256" key="6">
    <source>
        <dbReference type="ARBA" id="ARBA00022490"/>
    </source>
</evidence>
<dbReference type="GO" id="GO:0005758">
    <property type="term" value="C:mitochondrial intermembrane space"/>
    <property type="evidence" value="ECO:0007669"/>
    <property type="project" value="UniProtKB-SubCell"/>
</dbReference>
<dbReference type="PANTHER" id="PTHR12418">
    <property type="entry name" value="ACYL-COENZYME A THIOESTERASE THEM4"/>
    <property type="match status" value="1"/>
</dbReference>
<dbReference type="SUPFAM" id="SSF54637">
    <property type="entry name" value="Thioesterase/thiol ester dehydrase-isomerase"/>
    <property type="match status" value="1"/>
</dbReference>
<dbReference type="GO" id="GO:0006915">
    <property type="term" value="P:apoptotic process"/>
    <property type="evidence" value="ECO:0007669"/>
    <property type="project" value="UniProtKB-KW"/>
</dbReference>
<keyword evidence="10" id="KW-0276">Fatty acid metabolism</keyword>
<dbReference type="PANTHER" id="PTHR12418:SF19">
    <property type="entry name" value="ACYL-COENZYME A THIOESTERASE THEM4"/>
    <property type="match status" value="1"/>
</dbReference>
<evidence type="ECO:0000256" key="7">
    <source>
        <dbReference type="ARBA" id="ARBA00022703"/>
    </source>
</evidence>
<evidence type="ECO:0000256" key="9">
    <source>
        <dbReference type="ARBA" id="ARBA00022801"/>
    </source>
</evidence>
<evidence type="ECO:0000256" key="1">
    <source>
        <dbReference type="ARBA" id="ARBA00004496"/>
    </source>
</evidence>
<evidence type="ECO:0000256" key="2">
    <source>
        <dbReference type="ARBA" id="ARBA00004569"/>
    </source>
</evidence>
<evidence type="ECO:0000256" key="15">
    <source>
        <dbReference type="ARBA" id="ARBA00023273"/>
    </source>
</evidence>
<evidence type="ECO:0000256" key="14">
    <source>
        <dbReference type="ARBA" id="ARBA00023136"/>
    </source>
</evidence>
<evidence type="ECO:0000256" key="22">
    <source>
        <dbReference type="ARBA" id="ARBA00047588"/>
    </source>
</evidence>
<keyword evidence="9" id="KW-0378">Hydrolase</keyword>
<gene>
    <name evidence="29" type="ORF">UFOPK1493_01972</name>
</gene>
<evidence type="ECO:0000256" key="25">
    <source>
        <dbReference type="ARBA" id="ARBA00048074"/>
    </source>
</evidence>
<keyword evidence="12" id="KW-0443">Lipid metabolism</keyword>
<dbReference type="InterPro" id="IPR006683">
    <property type="entry name" value="Thioestr_dom"/>
</dbReference>
<keyword evidence="8" id="KW-0999">Mitochondrion inner membrane</keyword>
<dbReference type="EMBL" id="CAEZSR010000070">
    <property type="protein sequence ID" value="CAB4564013.1"/>
    <property type="molecule type" value="Genomic_DNA"/>
</dbReference>
<comment type="catalytic activity">
    <reaction evidence="26">
        <text>tetradecanoyl-CoA + H2O = tetradecanoate + CoA + H(+)</text>
        <dbReference type="Rhea" id="RHEA:40119"/>
        <dbReference type="ChEBI" id="CHEBI:15377"/>
        <dbReference type="ChEBI" id="CHEBI:15378"/>
        <dbReference type="ChEBI" id="CHEBI:30807"/>
        <dbReference type="ChEBI" id="CHEBI:57287"/>
        <dbReference type="ChEBI" id="CHEBI:57385"/>
    </reaction>
    <physiologicalReaction direction="left-to-right" evidence="26">
        <dbReference type="Rhea" id="RHEA:40120"/>
    </physiologicalReaction>
</comment>
<evidence type="ECO:0000256" key="8">
    <source>
        <dbReference type="ARBA" id="ARBA00022792"/>
    </source>
</evidence>
<sequence>MIDFDRRFGPDDARLPLTDAVRRIVAELTSSSASSDEFEQACDLVERAAAILEARGHARAYSGAEASLSDHQDSSFLDFSPLVGPLNPLAPPIAMHLADDGSVVGEAVFGSAYEGPPGCVHGGFVAASFDEVLGFAQSLGGHPGMTANLQVDYRSPTPLHRPLRFVGRIDHVDGRKIHTVATLHHGDTLCAEARALFVSMKPEVFQRLMRERRRDDPGDPADRAASAPDAPPH</sequence>
<dbReference type="Pfam" id="PF03061">
    <property type="entry name" value="4HBT"/>
    <property type="match status" value="1"/>
</dbReference>
<evidence type="ECO:0000256" key="19">
    <source>
        <dbReference type="ARBA" id="ARBA00038848"/>
    </source>
</evidence>
<evidence type="ECO:0000256" key="10">
    <source>
        <dbReference type="ARBA" id="ARBA00022832"/>
    </source>
</evidence>
<evidence type="ECO:0000256" key="3">
    <source>
        <dbReference type="ARBA" id="ARBA00004632"/>
    </source>
</evidence>
<evidence type="ECO:0000256" key="18">
    <source>
        <dbReference type="ARBA" id="ARBA00038456"/>
    </source>
</evidence>
<comment type="catalytic activity">
    <reaction evidence="16">
        <text>(5Z,8Z,11Z,14Z)-eicosatetraenoyl-CoA + H2O = (5Z,8Z,11Z,14Z)-eicosatetraenoate + CoA + H(+)</text>
        <dbReference type="Rhea" id="RHEA:40151"/>
        <dbReference type="ChEBI" id="CHEBI:15377"/>
        <dbReference type="ChEBI" id="CHEBI:15378"/>
        <dbReference type="ChEBI" id="CHEBI:32395"/>
        <dbReference type="ChEBI" id="CHEBI:57287"/>
        <dbReference type="ChEBI" id="CHEBI:57368"/>
    </reaction>
    <physiologicalReaction direction="left-to-right" evidence="16">
        <dbReference type="Rhea" id="RHEA:40152"/>
    </physiologicalReaction>
</comment>
<keyword evidence="13" id="KW-0496">Mitochondrion</keyword>
<reference evidence="29" key="1">
    <citation type="submission" date="2020-05" db="EMBL/GenBank/DDBJ databases">
        <authorList>
            <person name="Chiriac C."/>
            <person name="Salcher M."/>
            <person name="Ghai R."/>
            <person name="Kavagutti S V."/>
        </authorList>
    </citation>
    <scope>NUCLEOTIDE SEQUENCE</scope>
</reference>
<evidence type="ECO:0000256" key="24">
    <source>
        <dbReference type="ARBA" id="ARBA00047969"/>
    </source>
</evidence>
<proteinExistence type="inferred from homology"/>
<comment type="catalytic activity">
    <reaction evidence="25">
        <text>dodecanoyl-CoA + H2O = dodecanoate + CoA + H(+)</text>
        <dbReference type="Rhea" id="RHEA:30135"/>
        <dbReference type="ChEBI" id="CHEBI:15377"/>
        <dbReference type="ChEBI" id="CHEBI:15378"/>
        <dbReference type="ChEBI" id="CHEBI:18262"/>
        <dbReference type="ChEBI" id="CHEBI:57287"/>
        <dbReference type="ChEBI" id="CHEBI:57375"/>
    </reaction>
    <physiologicalReaction direction="left-to-right" evidence="25">
        <dbReference type="Rhea" id="RHEA:30136"/>
    </physiologicalReaction>
</comment>
<dbReference type="AlphaFoldDB" id="A0A6J6DPD2"/>
<dbReference type="Gene3D" id="3.10.129.10">
    <property type="entry name" value="Hotdog Thioesterase"/>
    <property type="match status" value="1"/>
</dbReference>
<evidence type="ECO:0000256" key="17">
    <source>
        <dbReference type="ARBA" id="ARBA00037002"/>
    </source>
</evidence>
<dbReference type="CDD" id="cd03443">
    <property type="entry name" value="PaaI_thioesterase"/>
    <property type="match status" value="1"/>
</dbReference>
<keyword evidence="15" id="KW-0966">Cell projection</keyword>
<dbReference type="GO" id="GO:0032587">
    <property type="term" value="C:ruffle membrane"/>
    <property type="evidence" value="ECO:0007669"/>
    <property type="project" value="UniProtKB-SubCell"/>
</dbReference>
<evidence type="ECO:0000256" key="21">
    <source>
        <dbReference type="ARBA" id="ARBA00043210"/>
    </source>
</evidence>
<organism evidence="29">
    <name type="scientific">freshwater metagenome</name>
    <dbReference type="NCBI Taxonomy" id="449393"/>
    <lineage>
        <taxon>unclassified sequences</taxon>
        <taxon>metagenomes</taxon>
        <taxon>ecological metagenomes</taxon>
    </lineage>
</organism>
<evidence type="ECO:0000256" key="23">
    <source>
        <dbReference type="ARBA" id="ARBA00047734"/>
    </source>
</evidence>
<keyword evidence="6" id="KW-0963">Cytoplasm</keyword>
<comment type="catalytic activity">
    <reaction evidence="22">
        <text>octanoyl-CoA + H2O = octanoate + CoA + H(+)</text>
        <dbReference type="Rhea" id="RHEA:30143"/>
        <dbReference type="ChEBI" id="CHEBI:15377"/>
        <dbReference type="ChEBI" id="CHEBI:15378"/>
        <dbReference type="ChEBI" id="CHEBI:25646"/>
        <dbReference type="ChEBI" id="CHEBI:57287"/>
        <dbReference type="ChEBI" id="CHEBI:57386"/>
    </reaction>
    <physiologicalReaction direction="left-to-right" evidence="22">
        <dbReference type="Rhea" id="RHEA:30144"/>
    </physiologicalReaction>
</comment>
<evidence type="ECO:0000313" key="29">
    <source>
        <dbReference type="EMBL" id="CAB4564013.1"/>
    </source>
</evidence>
<dbReference type="GO" id="GO:0005743">
    <property type="term" value="C:mitochondrial inner membrane"/>
    <property type="evidence" value="ECO:0007669"/>
    <property type="project" value="UniProtKB-SubCell"/>
</dbReference>
<evidence type="ECO:0000259" key="28">
    <source>
        <dbReference type="Pfam" id="PF03061"/>
    </source>
</evidence>
<evidence type="ECO:0000256" key="27">
    <source>
        <dbReference type="SAM" id="MobiDB-lite"/>
    </source>
</evidence>
<comment type="catalytic activity">
    <reaction evidence="23">
        <text>hexadecanoyl-CoA + H2O = hexadecanoate + CoA + H(+)</text>
        <dbReference type="Rhea" id="RHEA:16645"/>
        <dbReference type="ChEBI" id="CHEBI:7896"/>
        <dbReference type="ChEBI" id="CHEBI:15377"/>
        <dbReference type="ChEBI" id="CHEBI:15378"/>
        <dbReference type="ChEBI" id="CHEBI:57287"/>
        <dbReference type="ChEBI" id="CHEBI:57379"/>
        <dbReference type="EC" id="3.1.2.2"/>
    </reaction>
    <physiologicalReaction direction="left-to-right" evidence="23">
        <dbReference type="Rhea" id="RHEA:16646"/>
    </physiologicalReaction>
</comment>
<keyword evidence="7" id="KW-0053">Apoptosis</keyword>
<evidence type="ECO:0000256" key="4">
    <source>
        <dbReference type="ARBA" id="ARBA00004637"/>
    </source>
</evidence>
<comment type="similarity">
    <text evidence="18">Belongs to the THEM4/THEM5 thioesterase family.</text>
</comment>
<dbReference type="GO" id="GO:0016787">
    <property type="term" value="F:hydrolase activity"/>
    <property type="evidence" value="ECO:0007669"/>
    <property type="project" value="UniProtKB-KW"/>
</dbReference>
<evidence type="ECO:0000256" key="16">
    <source>
        <dbReference type="ARBA" id="ARBA00035852"/>
    </source>
</evidence>
<dbReference type="GO" id="GO:0006631">
    <property type="term" value="P:fatty acid metabolic process"/>
    <property type="evidence" value="ECO:0007669"/>
    <property type="project" value="UniProtKB-KW"/>
</dbReference>
<name>A0A6J6DPD2_9ZZZZ</name>
<dbReference type="InterPro" id="IPR052365">
    <property type="entry name" value="THEM4/THEM5_acyl-CoA_thioest"/>
</dbReference>
<evidence type="ECO:0000256" key="11">
    <source>
        <dbReference type="ARBA" id="ARBA00022946"/>
    </source>
</evidence>
<feature type="compositionally biased region" description="Low complexity" evidence="27">
    <location>
        <begin position="223"/>
        <end position="233"/>
    </location>
</feature>